<dbReference type="PANTHER" id="PTHR46670">
    <property type="entry name" value="ENDO/EXONUCLEASE/PHOSPHATASE DOMAIN-CONTAINING PROTEIN"/>
    <property type="match status" value="1"/>
</dbReference>
<evidence type="ECO:0000313" key="2">
    <source>
        <dbReference type="Proteomes" id="UP000000305"/>
    </source>
</evidence>
<dbReference type="InterPro" id="IPR036691">
    <property type="entry name" value="Endo/exonu/phosph_ase_sf"/>
</dbReference>
<reference evidence="1 2" key="1">
    <citation type="journal article" date="2011" name="Science">
        <title>The ecoresponsive genome of Daphnia pulex.</title>
        <authorList>
            <person name="Colbourne J.K."/>
            <person name="Pfrender M.E."/>
            <person name="Gilbert D."/>
            <person name="Thomas W.K."/>
            <person name="Tucker A."/>
            <person name="Oakley T.H."/>
            <person name="Tokishita S."/>
            <person name="Aerts A."/>
            <person name="Arnold G.J."/>
            <person name="Basu M.K."/>
            <person name="Bauer D.J."/>
            <person name="Caceres C.E."/>
            <person name="Carmel L."/>
            <person name="Casola C."/>
            <person name="Choi J.H."/>
            <person name="Detter J.C."/>
            <person name="Dong Q."/>
            <person name="Dusheyko S."/>
            <person name="Eads B.D."/>
            <person name="Frohlich T."/>
            <person name="Geiler-Samerotte K.A."/>
            <person name="Gerlach D."/>
            <person name="Hatcher P."/>
            <person name="Jogdeo S."/>
            <person name="Krijgsveld J."/>
            <person name="Kriventseva E.V."/>
            <person name="Kultz D."/>
            <person name="Laforsch C."/>
            <person name="Lindquist E."/>
            <person name="Lopez J."/>
            <person name="Manak J.R."/>
            <person name="Muller J."/>
            <person name="Pangilinan J."/>
            <person name="Patwardhan R.P."/>
            <person name="Pitluck S."/>
            <person name="Pritham E.J."/>
            <person name="Rechtsteiner A."/>
            <person name="Rho M."/>
            <person name="Rogozin I.B."/>
            <person name="Sakarya O."/>
            <person name="Salamov A."/>
            <person name="Schaack S."/>
            <person name="Shapiro H."/>
            <person name="Shiga Y."/>
            <person name="Skalitzky C."/>
            <person name="Smith Z."/>
            <person name="Souvorov A."/>
            <person name="Sung W."/>
            <person name="Tang Z."/>
            <person name="Tsuchiya D."/>
            <person name="Tu H."/>
            <person name="Vos H."/>
            <person name="Wang M."/>
            <person name="Wolf Y.I."/>
            <person name="Yamagata H."/>
            <person name="Yamada T."/>
            <person name="Ye Y."/>
            <person name="Shaw J.R."/>
            <person name="Andrews J."/>
            <person name="Crease T.J."/>
            <person name="Tang H."/>
            <person name="Lucas S.M."/>
            <person name="Robertson H.M."/>
            <person name="Bork P."/>
            <person name="Koonin E.V."/>
            <person name="Zdobnov E.M."/>
            <person name="Grigoriev I.V."/>
            <person name="Lynch M."/>
            <person name="Boore J.L."/>
        </authorList>
    </citation>
    <scope>NUCLEOTIDE SEQUENCE [LARGE SCALE GENOMIC DNA]</scope>
</reference>
<gene>
    <name evidence="1" type="ORF">DAPPUDRAFT_105168</name>
</gene>
<dbReference type="OrthoDB" id="416454at2759"/>
<name>E9GPQ1_DAPPU</name>
<dbReference type="KEGG" id="dpx:DAPPUDRAFT_105168"/>
<protein>
    <recommendedName>
        <fullName evidence="3">Endonuclease/exonuclease/phosphatase domain-containing protein</fullName>
    </recommendedName>
</protein>
<dbReference type="PANTHER" id="PTHR46670:SF3">
    <property type="entry name" value="ENDONUCLEASE_EXONUCLEASE_PHOSPHATASE DOMAIN-CONTAINING PROTEIN"/>
    <property type="match status" value="1"/>
</dbReference>
<dbReference type="AlphaFoldDB" id="E9GPQ1"/>
<accession>E9GPQ1</accession>
<dbReference type="PhylomeDB" id="E9GPQ1"/>
<dbReference type="SUPFAM" id="SSF56219">
    <property type="entry name" value="DNase I-like"/>
    <property type="match status" value="1"/>
</dbReference>
<dbReference type="HOGENOM" id="CLU_069291_0_0_1"/>
<dbReference type="Gene3D" id="3.60.10.10">
    <property type="entry name" value="Endonuclease/exonuclease/phosphatase"/>
    <property type="match status" value="1"/>
</dbReference>
<keyword evidence="2" id="KW-1185">Reference proteome</keyword>
<dbReference type="EMBL" id="GL732557">
    <property type="protein sequence ID" value="EFX78424.1"/>
    <property type="molecule type" value="Genomic_DNA"/>
</dbReference>
<dbReference type="OMA" id="TWYTENT"/>
<sequence length="325" mass="37172">MAIRNPRHGRRRGGVALIHRSTLRVNPLSINVEVASFEHLSAPFNFFCMKQHELFLEEFTGCLELLVAIPGRLLVVGDFNIHMDNLGNSFSCKFISLIESFEIVRHVLDPTHIASHTLDLVLTRREEHFLADCFVADQLSDHSAVHWILKANRPFRPRKLVTLRRLKTVDRGLLLSDLLDLPFVAAPADEVDTLLQQYNSGVTDVLDVHAPTIMKTYTVRPDNPWMTEEILTARRNVRRIERRKRSTGLMIDKELLVTAFSDLRQLISAAKVTFLNTKIADNTEKKSLLKNVDSFLLKKPGLRLPAHNSPDELVETFNHFFIKKN</sequence>
<proteinExistence type="predicted"/>
<evidence type="ECO:0008006" key="3">
    <source>
        <dbReference type="Google" id="ProtNLM"/>
    </source>
</evidence>
<dbReference type="STRING" id="6669.E9GPQ1"/>
<dbReference type="InParanoid" id="E9GPQ1"/>
<dbReference type="Proteomes" id="UP000000305">
    <property type="component" value="Unassembled WGS sequence"/>
</dbReference>
<organism evidence="1 2">
    <name type="scientific">Daphnia pulex</name>
    <name type="common">Water flea</name>
    <dbReference type="NCBI Taxonomy" id="6669"/>
    <lineage>
        <taxon>Eukaryota</taxon>
        <taxon>Metazoa</taxon>
        <taxon>Ecdysozoa</taxon>
        <taxon>Arthropoda</taxon>
        <taxon>Crustacea</taxon>
        <taxon>Branchiopoda</taxon>
        <taxon>Diplostraca</taxon>
        <taxon>Cladocera</taxon>
        <taxon>Anomopoda</taxon>
        <taxon>Daphniidae</taxon>
        <taxon>Daphnia</taxon>
    </lineage>
</organism>
<evidence type="ECO:0000313" key="1">
    <source>
        <dbReference type="EMBL" id="EFX78424.1"/>
    </source>
</evidence>